<keyword evidence="3" id="KW-1185">Reference proteome</keyword>
<dbReference type="KEGG" id="mfn:Ga0123462_1013"/>
<feature type="signal peptide" evidence="1">
    <location>
        <begin position="1"/>
        <end position="27"/>
    </location>
</feature>
<dbReference type="RefSeq" id="WP_100265291.1">
    <property type="nucleotide sequence ID" value="NZ_CP018800.1"/>
</dbReference>
<accession>A0A2K8L447</accession>
<evidence type="ECO:0000256" key="1">
    <source>
        <dbReference type="SAM" id="SignalP"/>
    </source>
</evidence>
<dbReference type="InterPro" id="IPR010239">
    <property type="entry name" value="CHP02001"/>
</dbReference>
<dbReference type="AlphaFoldDB" id="A0A2K8L447"/>
<dbReference type="EMBL" id="CP018800">
    <property type="protein sequence ID" value="ATX81882.1"/>
    <property type="molecule type" value="Genomic_DNA"/>
</dbReference>
<evidence type="ECO:0008006" key="4">
    <source>
        <dbReference type="Google" id="ProtNLM"/>
    </source>
</evidence>
<reference evidence="2 3" key="1">
    <citation type="submission" date="2016-12" db="EMBL/GenBank/DDBJ databases">
        <title>Isolation and genomic insights into novel planktonic Zetaproteobacteria from stratified waters of the Chesapeake Bay.</title>
        <authorList>
            <person name="McAllister S.M."/>
            <person name="Kato S."/>
            <person name="Chan C.S."/>
            <person name="Chiu B.K."/>
            <person name="Field E.K."/>
        </authorList>
    </citation>
    <scope>NUCLEOTIDE SEQUENCE [LARGE SCALE GENOMIC DNA]</scope>
    <source>
        <strain evidence="2 3">CP-8</strain>
    </source>
</reference>
<protein>
    <recommendedName>
        <fullName evidence="4">MetA-pathway of phenol degradation</fullName>
    </recommendedName>
</protein>
<dbReference type="OrthoDB" id="9782545at2"/>
<sequence>MKSKKNIVSTVAALMLLGAGSVSTAQAEDLPIAGDIGVYSQYMWRGMQASPSASVQGDLGVESDFGLSANVWFAAPLGNAANGNNTTEFDFTVDYSTEFGGVGVSVGYIYYLYQNASSLNTGELYAGLSYGPVSATYYYAVNANKNGWKKDAYVDLGLSHSYGGFDMGANFGFYLPSNDVNNPTAFPTTKNELGHIDLSLSKDVELGGGVTMTPSLLVSVPTYTGKPNGASQFVAGVNFAY</sequence>
<organism evidence="2 3">
    <name type="scientific">Mariprofundus ferrinatatus</name>
    <dbReference type="NCBI Taxonomy" id="1921087"/>
    <lineage>
        <taxon>Bacteria</taxon>
        <taxon>Pseudomonadati</taxon>
        <taxon>Pseudomonadota</taxon>
        <taxon>Candidatius Mariprofundia</taxon>
        <taxon>Mariprofundales</taxon>
        <taxon>Mariprofundaceae</taxon>
        <taxon>Mariprofundus</taxon>
    </lineage>
</organism>
<proteinExistence type="predicted"/>
<keyword evidence="1" id="KW-0732">Signal</keyword>
<dbReference type="Pfam" id="PF09694">
    <property type="entry name" value="Gcw_chp"/>
    <property type="match status" value="1"/>
</dbReference>
<name>A0A2K8L447_9PROT</name>
<evidence type="ECO:0000313" key="2">
    <source>
        <dbReference type="EMBL" id="ATX81882.1"/>
    </source>
</evidence>
<evidence type="ECO:0000313" key="3">
    <source>
        <dbReference type="Proteomes" id="UP000231637"/>
    </source>
</evidence>
<gene>
    <name evidence="2" type="ORF">Ga0123462_1013</name>
</gene>
<dbReference type="Proteomes" id="UP000231637">
    <property type="component" value="Chromosome"/>
</dbReference>
<feature type="chain" id="PRO_5014668644" description="MetA-pathway of phenol degradation" evidence="1">
    <location>
        <begin position="28"/>
        <end position="241"/>
    </location>
</feature>
<dbReference type="NCBIfam" id="TIGR02001">
    <property type="entry name" value="gcw_chp"/>
    <property type="match status" value="1"/>
</dbReference>